<reference evidence="1 2" key="1">
    <citation type="journal article" date="2016" name="Nat. Commun.">
        <title>Extremotolerant tardigrade genome and improved radiotolerance of human cultured cells by tardigrade-unique protein.</title>
        <authorList>
            <person name="Hashimoto T."/>
            <person name="Horikawa D.D."/>
            <person name="Saito Y."/>
            <person name="Kuwahara H."/>
            <person name="Kozuka-Hata H."/>
            <person name="Shin-I T."/>
            <person name="Minakuchi Y."/>
            <person name="Ohishi K."/>
            <person name="Motoyama A."/>
            <person name="Aizu T."/>
            <person name="Enomoto A."/>
            <person name="Kondo K."/>
            <person name="Tanaka S."/>
            <person name="Hara Y."/>
            <person name="Koshikawa S."/>
            <person name="Sagara H."/>
            <person name="Miura T."/>
            <person name="Yokobori S."/>
            <person name="Miyagawa K."/>
            <person name="Suzuki Y."/>
            <person name="Kubo T."/>
            <person name="Oyama M."/>
            <person name="Kohara Y."/>
            <person name="Fujiyama A."/>
            <person name="Arakawa K."/>
            <person name="Katayama T."/>
            <person name="Toyoda A."/>
            <person name="Kunieda T."/>
        </authorList>
    </citation>
    <scope>NUCLEOTIDE SEQUENCE [LARGE SCALE GENOMIC DNA]</scope>
    <source>
        <strain evidence="1 2">YOKOZUNA-1</strain>
    </source>
</reference>
<dbReference type="AlphaFoldDB" id="A0A1D1URB6"/>
<accession>A0A1D1URB6</accession>
<dbReference type="Proteomes" id="UP000186922">
    <property type="component" value="Unassembled WGS sequence"/>
</dbReference>
<proteinExistence type="predicted"/>
<organism evidence="1 2">
    <name type="scientific">Ramazzottius varieornatus</name>
    <name type="common">Water bear</name>
    <name type="synonym">Tardigrade</name>
    <dbReference type="NCBI Taxonomy" id="947166"/>
    <lineage>
        <taxon>Eukaryota</taxon>
        <taxon>Metazoa</taxon>
        <taxon>Ecdysozoa</taxon>
        <taxon>Tardigrada</taxon>
        <taxon>Eutardigrada</taxon>
        <taxon>Parachela</taxon>
        <taxon>Hypsibioidea</taxon>
        <taxon>Ramazzottiidae</taxon>
        <taxon>Ramazzottius</taxon>
    </lineage>
</organism>
<keyword evidence="2" id="KW-1185">Reference proteome</keyword>
<evidence type="ECO:0000313" key="1">
    <source>
        <dbReference type="EMBL" id="GAU92234.1"/>
    </source>
</evidence>
<dbReference type="EMBL" id="BDGG01000002">
    <property type="protein sequence ID" value="GAU92234.1"/>
    <property type="molecule type" value="Genomic_DNA"/>
</dbReference>
<sequence length="106" mass="12238">MKLGMFGTNVKRKRTGFLVSIEEVKKADKKVKTKEWREVIIRVKTIEEGRTLILRGPPAVIFAKETFAHEILVLKGLQLVKDSLETTPGKFLWYTNNDISKHELKE</sequence>
<name>A0A1D1URB6_RAMVA</name>
<comment type="caution">
    <text evidence="1">The sequence shown here is derived from an EMBL/GenBank/DDBJ whole genome shotgun (WGS) entry which is preliminary data.</text>
</comment>
<gene>
    <name evidence="1" type="primary">RvY_04342-1</name>
    <name evidence="1" type="synonym">RvY_04342.1</name>
    <name evidence="1" type="ORF">RvY_04342</name>
</gene>
<evidence type="ECO:0000313" key="2">
    <source>
        <dbReference type="Proteomes" id="UP000186922"/>
    </source>
</evidence>
<protein>
    <submittedName>
        <fullName evidence="1">Uncharacterized protein</fullName>
    </submittedName>
</protein>